<dbReference type="InterPro" id="IPR004438">
    <property type="entry name" value="Peptidase_M3B"/>
</dbReference>
<keyword evidence="7" id="KW-0732">Signal</keyword>
<evidence type="ECO:0000256" key="6">
    <source>
        <dbReference type="RuleBase" id="RU368091"/>
    </source>
</evidence>
<evidence type="ECO:0000256" key="4">
    <source>
        <dbReference type="ARBA" id="ARBA00022833"/>
    </source>
</evidence>
<dbReference type="OrthoDB" id="9766487at2"/>
<dbReference type="Pfam" id="PF01432">
    <property type="entry name" value="Peptidase_M3"/>
    <property type="match status" value="1"/>
</dbReference>
<dbReference type="EC" id="3.4.24.-" evidence="6"/>
<evidence type="ECO:0000313" key="10">
    <source>
        <dbReference type="EMBL" id="BBB89909.1"/>
    </source>
</evidence>
<evidence type="ECO:0000313" key="11">
    <source>
        <dbReference type="Proteomes" id="UP000276437"/>
    </source>
</evidence>
<gene>
    <name evidence="10" type="primary">pepF1_1</name>
    <name evidence="10" type="ORF">MAMMFC1_00549</name>
</gene>
<feature type="domain" description="Peptidase M3A/M3B catalytic" evidence="8">
    <location>
        <begin position="234"/>
        <end position="610"/>
    </location>
</feature>
<comment type="similarity">
    <text evidence="6">Belongs to the peptidase M3B family.</text>
</comment>
<dbReference type="Gene3D" id="1.10.1370.20">
    <property type="entry name" value="Oligoendopeptidase f, C-terminal domain"/>
    <property type="match status" value="1"/>
</dbReference>
<accession>A0A348AFR1</accession>
<dbReference type="Gene3D" id="1.20.140.70">
    <property type="entry name" value="Oligopeptidase f, N-terminal domain"/>
    <property type="match status" value="1"/>
</dbReference>
<dbReference type="PANTHER" id="PTHR11804">
    <property type="entry name" value="PROTEASE M3 THIMET OLIGOPEPTIDASE-RELATED"/>
    <property type="match status" value="1"/>
</dbReference>
<dbReference type="InterPro" id="IPR013647">
    <property type="entry name" value="OligopepF_N_dom"/>
</dbReference>
<feature type="domain" description="Oligopeptidase F N-terminal" evidence="9">
    <location>
        <begin position="143"/>
        <end position="212"/>
    </location>
</feature>
<dbReference type="AlphaFoldDB" id="A0A348AFR1"/>
<keyword evidence="2 6" id="KW-0479">Metal-binding</keyword>
<dbReference type="PANTHER" id="PTHR11804:SF84">
    <property type="entry name" value="SACCHAROLYSIN"/>
    <property type="match status" value="1"/>
</dbReference>
<dbReference type="GO" id="GO:0046872">
    <property type="term" value="F:metal ion binding"/>
    <property type="evidence" value="ECO:0007669"/>
    <property type="project" value="UniProtKB-UniRule"/>
</dbReference>
<proteinExistence type="inferred from homology"/>
<dbReference type="NCBIfam" id="TIGR00181">
    <property type="entry name" value="pepF"/>
    <property type="match status" value="1"/>
</dbReference>
<protein>
    <recommendedName>
        <fullName evidence="6">Oligopeptidase F</fullName>
        <ecNumber evidence="6">3.4.24.-</ecNumber>
    </recommendedName>
</protein>
<keyword evidence="4 6" id="KW-0862">Zinc</keyword>
<feature type="chain" id="PRO_5016558234" description="Oligopeptidase F" evidence="7">
    <location>
        <begin position="28"/>
        <end position="629"/>
    </location>
</feature>
<dbReference type="Gene3D" id="1.10.287.830">
    <property type="entry name" value="putative peptidase helix hairpin domain like"/>
    <property type="match status" value="1"/>
</dbReference>
<keyword evidence="5 6" id="KW-0482">Metalloprotease</keyword>
<evidence type="ECO:0000256" key="5">
    <source>
        <dbReference type="ARBA" id="ARBA00023049"/>
    </source>
</evidence>
<reference evidence="10 11" key="1">
    <citation type="journal article" date="2018" name="Int. J. Syst. Evol. Microbiol.">
        <title>Methylomusa anaerophila gen. nov., sp. nov., an anaerobic methanol-utilizing bacterium isolated from a microbial fuel cell.</title>
        <authorList>
            <person name="Amano N."/>
            <person name="Yamamuro A."/>
            <person name="Miyahara M."/>
            <person name="Kouzuma A."/>
            <person name="Abe T."/>
            <person name="Watanabe K."/>
        </authorList>
    </citation>
    <scope>NUCLEOTIDE SEQUENCE [LARGE SCALE GENOMIC DNA]</scope>
    <source>
        <strain evidence="10 11">MMFC1</strain>
    </source>
</reference>
<evidence type="ECO:0000256" key="1">
    <source>
        <dbReference type="ARBA" id="ARBA00022670"/>
    </source>
</evidence>
<dbReference type="CDD" id="cd09608">
    <property type="entry name" value="M3B_PepF"/>
    <property type="match status" value="1"/>
</dbReference>
<sequence>MQKKLCLTFCLCGAMLIPAIGPGTVSAANGELPDRAAIADAYKWRLNDIYPNDTAWQADANKLKTLFSQVAGYQGKLGNSAHDLLACLKLQDEISILAGERLYPYARMRRDENTADNEYQALSGKAQSLLVEAKAATGFIEPEILAIPANKLAAFRRQEPALKPYSYFLDGLLLKKKHVLSPAQEELLFRSEDVTEAPADIFNTLTGADMKFPAVKDEQGQEVQLSPGRYINFLRSNDREVRRTAFEAYNNTYHQYRNTLAATLNGYVKKNIYYAKSRNYASALEASLAPDRIPVSVYDNLITTVNNHLEPLHRYVALKKKALQLQEIHMYDLYVPLVRDVRYQIPYDEGIKMVERALAPLGPDYALNLNKAITSGWIDAYETKNKRSGAYSWGIYGVHPFILLNYNNDLNDVSTIAHELGHTMHSFYSNASQPFITSQYSIFTAETASTVNEHLFLNHMLNQTTAKNKKIYLINQYLEDLRATVYRQTMFAEFEKMIYARAEQGETLTADSLERIYHDLNVKYFGPEMTVDKEIDIEWARVPHFYRNFYVYQYATGYSAATALSEQILTEGKPARERYINQFLKAGGSDTPINILKRAGVDMAAPQPIEVTLTKFAALVDQLEKLLAE</sequence>
<feature type="signal peptide" evidence="7">
    <location>
        <begin position="1"/>
        <end position="27"/>
    </location>
</feature>
<evidence type="ECO:0000256" key="3">
    <source>
        <dbReference type="ARBA" id="ARBA00022801"/>
    </source>
</evidence>
<dbReference type="GO" id="GO:0006508">
    <property type="term" value="P:proteolysis"/>
    <property type="evidence" value="ECO:0007669"/>
    <property type="project" value="UniProtKB-KW"/>
</dbReference>
<name>A0A348AFR1_9FIRM</name>
<comment type="function">
    <text evidence="6">Has oligopeptidase activity and degrades a variety of small bioactive peptides.</text>
</comment>
<evidence type="ECO:0000259" key="8">
    <source>
        <dbReference type="Pfam" id="PF01432"/>
    </source>
</evidence>
<comment type="cofactor">
    <cofactor evidence="6">
        <name>Zn(2+)</name>
        <dbReference type="ChEBI" id="CHEBI:29105"/>
    </cofactor>
    <text evidence="6">Binds 1 zinc ion.</text>
</comment>
<evidence type="ECO:0000256" key="7">
    <source>
        <dbReference type="SAM" id="SignalP"/>
    </source>
</evidence>
<dbReference type="KEGG" id="mana:MAMMFC1_00549"/>
<keyword evidence="3 6" id="KW-0378">Hydrolase</keyword>
<evidence type="ECO:0000259" key="9">
    <source>
        <dbReference type="Pfam" id="PF08439"/>
    </source>
</evidence>
<organism evidence="10 11">
    <name type="scientific">Methylomusa anaerophila</name>
    <dbReference type="NCBI Taxonomy" id="1930071"/>
    <lineage>
        <taxon>Bacteria</taxon>
        <taxon>Bacillati</taxon>
        <taxon>Bacillota</taxon>
        <taxon>Negativicutes</taxon>
        <taxon>Selenomonadales</taxon>
        <taxon>Sporomusaceae</taxon>
        <taxon>Methylomusa</taxon>
    </lineage>
</organism>
<keyword evidence="11" id="KW-1185">Reference proteome</keyword>
<evidence type="ECO:0000256" key="2">
    <source>
        <dbReference type="ARBA" id="ARBA00022723"/>
    </source>
</evidence>
<dbReference type="Proteomes" id="UP000276437">
    <property type="component" value="Chromosome"/>
</dbReference>
<keyword evidence="1 6" id="KW-0645">Protease</keyword>
<dbReference type="GO" id="GO:0006518">
    <property type="term" value="P:peptide metabolic process"/>
    <property type="evidence" value="ECO:0007669"/>
    <property type="project" value="TreeGrafter"/>
</dbReference>
<dbReference type="InterPro" id="IPR045090">
    <property type="entry name" value="Pept_M3A_M3B"/>
</dbReference>
<dbReference type="Pfam" id="PF08439">
    <property type="entry name" value="Peptidase_M3_N"/>
    <property type="match status" value="1"/>
</dbReference>
<dbReference type="GO" id="GO:0004222">
    <property type="term" value="F:metalloendopeptidase activity"/>
    <property type="evidence" value="ECO:0007669"/>
    <property type="project" value="UniProtKB-UniRule"/>
</dbReference>
<dbReference type="InterPro" id="IPR001567">
    <property type="entry name" value="Pept_M3A_M3B_dom"/>
</dbReference>
<dbReference type="SUPFAM" id="SSF55486">
    <property type="entry name" value="Metalloproteases ('zincins'), catalytic domain"/>
    <property type="match status" value="1"/>
</dbReference>
<dbReference type="InterPro" id="IPR042088">
    <property type="entry name" value="OligoPept_F_C"/>
</dbReference>
<dbReference type="EMBL" id="AP018449">
    <property type="protein sequence ID" value="BBB89909.1"/>
    <property type="molecule type" value="Genomic_DNA"/>
</dbReference>